<dbReference type="Gene3D" id="3.30.460.10">
    <property type="entry name" value="Beta Polymerase, domain 2"/>
    <property type="match status" value="1"/>
</dbReference>
<accession>A0A2M8EY03</accession>
<dbReference type="Proteomes" id="UP000231383">
    <property type="component" value="Unassembled WGS sequence"/>
</dbReference>
<dbReference type="Pfam" id="PF18765">
    <property type="entry name" value="Polbeta"/>
    <property type="match status" value="1"/>
</dbReference>
<gene>
    <name evidence="2" type="ORF">CO051_04355</name>
</gene>
<organism evidence="2 3">
    <name type="scientific">Candidatus Roizmanbacteria bacterium CG_4_9_14_0_2_um_filter_39_13</name>
    <dbReference type="NCBI Taxonomy" id="1974839"/>
    <lineage>
        <taxon>Bacteria</taxon>
        <taxon>Candidatus Roizmaniibacteriota</taxon>
    </lineage>
</organism>
<dbReference type="CDD" id="cd05403">
    <property type="entry name" value="NT_KNTase_like"/>
    <property type="match status" value="1"/>
</dbReference>
<comment type="caution">
    <text evidence="2">The sequence shown here is derived from an EMBL/GenBank/DDBJ whole genome shotgun (WGS) entry which is preliminary data.</text>
</comment>
<feature type="domain" description="Polymerase beta nucleotidyltransferase" evidence="1">
    <location>
        <begin position="9"/>
        <end position="94"/>
    </location>
</feature>
<protein>
    <recommendedName>
        <fullName evidence="1">Polymerase beta nucleotidyltransferase domain-containing protein</fullName>
    </recommendedName>
</protein>
<dbReference type="EMBL" id="PFSC01000120">
    <property type="protein sequence ID" value="PJC31103.1"/>
    <property type="molecule type" value="Genomic_DNA"/>
</dbReference>
<dbReference type="InterPro" id="IPR043519">
    <property type="entry name" value="NT_sf"/>
</dbReference>
<evidence type="ECO:0000313" key="3">
    <source>
        <dbReference type="Proteomes" id="UP000231383"/>
    </source>
</evidence>
<reference evidence="3" key="1">
    <citation type="submission" date="2017-09" db="EMBL/GenBank/DDBJ databases">
        <title>Depth-based differentiation of microbial function through sediment-hosted aquifers and enrichment of novel symbionts in the deep terrestrial subsurface.</title>
        <authorList>
            <person name="Probst A.J."/>
            <person name="Ladd B."/>
            <person name="Jarett J.K."/>
            <person name="Geller-Mcgrath D.E."/>
            <person name="Sieber C.M.K."/>
            <person name="Emerson J.B."/>
            <person name="Anantharaman K."/>
            <person name="Thomas B.C."/>
            <person name="Malmstrom R."/>
            <person name="Stieglmeier M."/>
            <person name="Klingl A."/>
            <person name="Woyke T."/>
            <person name="Ryan C.M."/>
            <person name="Banfield J.F."/>
        </authorList>
    </citation>
    <scope>NUCLEOTIDE SEQUENCE [LARGE SCALE GENOMIC DNA]</scope>
</reference>
<proteinExistence type="predicted"/>
<sequence length="136" mass="15824">MDSKILKQIELIGKSHNLDFVILHGSKVTGRSINPESDTDIAIYRKGGFETSEYTKLHSKFLELFGDEIDFKTLHRKNPLFLFEVIKDGQLLYGDEACYNDFIINILNRYRDIKPLLDLREKCLGKKNIQLQQLYA</sequence>
<name>A0A2M8EY03_9BACT</name>
<dbReference type="SUPFAM" id="SSF81301">
    <property type="entry name" value="Nucleotidyltransferase"/>
    <property type="match status" value="1"/>
</dbReference>
<dbReference type="AlphaFoldDB" id="A0A2M8EY03"/>
<dbReference type="PANTHER" id="PTHR43852:SF3">
    <property type="entry name" value="NUCLEOTIDYLTRANSFERASE"/>
    <property type="match status" value="1"/>
</dbReference>
<dbReference type="PANTHER" id="PTHR43852">
    <property type="entry name" value="NUCLEOTIDYLTRANSFERASE"/>
    <property type="match status" value="1"/>
</dbReference>
<dbReference type="InterPro" id="IPR041633">
    <property type="entry name" value="Polbeta"/>
</dbReference>
<evidence type="ECO:0000259" key="1">
    <source>
        <dbReference type="Pfam" id="PF18765"/>
    </source>
</evidence>
<dbReference type="NCBIfam" id="NF047752">
    <property type="entry name" value="MntA_antitoxin"/>
    <property type="match status" value="1"/>
</dbReference>
<evidence type="ECO:0000313" key="2">
    <source>
        <dbReference type="EMBL" id="PJC31103.1"/>
    </source>
</evidence>
<dbReference type="InterPro" id="IPR052930">
    <property type="entry name" value="TA_antitoxin_MntA"/>
</dbReference>